<dbReference type="EMBL" id="BMKW01000003">
    <property type="protein sequence ID" value="GGJ09612.1"/>
    <property type="molecule type" value="Genomic_DNA"/>
</dbReference>
<feature type="signal peptide" evidence="3">
    <location>
        <begin position="1"/>
        <end position="23"/>
    </location>
</feature>
<reference evidence="5" key="2">
    <citation type="submission" date="2020-09" db="EMBL/GenBank/DDBJ databases">
        <authorList>
            <person name="Sun Q."/>
            <person name="Zhou Y."/>
        </authorList>
    </citation>
    <scope>NUCLEOTIDE SEQUENCE</scope>
    <source>
        <strain evidence="5">CGMCC 1.3617</strain>
    </source>
</reference>
<name>A0A917NMS7_9PROT</name>
<evidence type="ECO:0000313" key="6">
    <source>
        <dbReference type="Proteomes" id="UP000661507"/>
    </source>
</evidence>
<reference evidence="5" key="1">
    <citation type="journal article" date="2014" name="Int. J. Syst. Evol. Microbiol.">
        <title>Complete genome sequence of Corynebacterium casei LMG S-19264T (=DSM 44701T), isolated from a smear-ripened cheese.</title>
        <authorList>
            <consortium name="US DOE Joint Genome Institute (JGI-PGF)"/>
            <person name="Walter F."/>
            <person name="Albersmeier A."/>
            <person name="Kalinowski J."/>
            <person name="Ruckert C."/>
        </authorList>
    </citation>
    <scope>NUCLEOTIDE SEQUENCE</scope>
    <source>
        <strain evidence="5">CGMCC 1.3617</strain>
    </source>
</reference>
<evidence type="ECO:0000259" key="4">
    <source>
        <dbReference type="Pfam" id="PF13458"/>
    </source>
</evidence>
<keyword evidence="2 3" id="KW-0732">Signal</keyword>
<dbReference type="RefSeq" id="WP_188966456.1">
    <property type="nucleotide sequence ID" value="NZ_BMKW01000003.1"/>
</dbReference>
<organism evidence="5 6">
    <name type="scientific">Neoroseomonas lacus</name>
    <dbReference type="NCBI Taxonomy" id="287609"/>
    <lineage>
        <taxon>Bacteria</taxon>
        <taxon>Pseudomonadati</taxon>
        <taxon>Pseudomonadota</taxon>
        <taxon>Alphaproteobacteria</taxon>
        <taxon>Acetobacterales</taxon>
        <taxon>Acetobacteraceae</taxon>
        <taxon>Neoroseomonas</taxon>
    </lineage>
</organism>
<evidence type="ECO:0000256" key="3">
    <source>
        <dbReference type="SAM" id="SignalP"/>
    </source>
</evidence>
<dbReference type="AlphaFoldDB" id="A0A917NMS7"/>
<feature type="domain" description="Leucine-binding protein" evidence="4">
    <location>
        <begin position="33"/>
        <end position="384"/>
    </location>
</feature>
<dbReference type="PANTHER" id="PTHR47235:SF1">
    <property type="entry name" value="BLR6548 PROTEIN"/>
    <property type="match status" value="1"/>
</dbReference>
<keyword evidence="6" id="KW-1185">Reference proteome</keyword>
<accession>A0A917NMS7</accession>
<feature type="chain" id="PRO_5036928930" evidence="3">
    <location>
        <begin position="24"/>
        <end position="400"/>
    </location>
</feature>
<proteinExistence type="inferred from homology"/>
<comment type="similarity">
    <text evidence="1">Belongs to the leucine-binding protein family.</text>
</comment>
<dbReference type="SUPFAM" id="SSF53822">
    <property type="entry name" value="Periplasmic binding protein-like I"/>
    <property type="match status" value="1"/>
</dbReference>
<dbReference type="Pfam" id="PF13458">
    <property type="entry name" value="Peripla_BP_6"/>
    <property type="match status" value="1"/>
</dbReference>
<dbReference type="CDD" id="cd06343">
    <property type="entry name" value="PBP1_ABC_ligand_binding-like"/>
    <property type="match status" value="1"/>
</dbReference>
<dbReference type="Proteomes" id="UP000661507">
    <property type="component" value="Unassembled WGS sequence"/>
</dbReference>
<dbReference type="InterPro" id="IPR028082">
    <property type="entry name" value="Peripla_BP_I"/>
</dbReference>
<comment type="caution">
    <text evidence="5">The sequence shown here is derived from an EMBL/GenBank/DDBJ whole genome shotgun (WGS) entry which is preliminary data.</text>
</comment>
<sequence length="400" mass="44350">MMQRRTLLASSAALLAVPRLGHAVTVGVTATELKIGNFMPYSGPASAYGVIGRGDAAFFKMVNDQGGVGGRQINFISYDDGYSPPRAVEQTRRLVEQDHVALLFHTLGTPSNSAIVRYTNQRRVPHLFLATGADKWGNYQDTPWTIGWQPSYRTEAQIYAKYMLEQKPNAKIALLYQNDDFGKDYVTGVKDVLGSRFDGMVTTASYEVTDPTVDSQVVSLRGSGADVMVTAATPKFAAQTIRKIHDIGWHPMHFLSNVSISIAAVMRPAGPERGIGIITSAYQKDITDATWANDPGMRSWREWMRKYLPEGDITDSGYATAFNASTTMLQVLKQCEGDFSRENIMRQVANLHDLEVPLLLPGIKVNTSPTNFHPIRQMQLQKWSGEHWERFGDVIEGANV</sequence>
<gene>
    <name evidence="5" type="ORF">GCM10011320_15810</name>
</gene>
<evidence type="ECO:0000256" key="1">
    <source>
        <dbReference type="ARBA" id="ARBA00010062"/>
    </source>
</evidence>
<evidence type="ECO:0000313" key="5">
    <source>
        <dbReference type="EMBL" id="GGJ09612.1"/>
    </source>
</evidence>
<dbReference type="Gene3D" id="3.40.50.2300">
    <property type="match status" value="2"/>
</dbReference>
<evidence type="ECO:0000256" key="2">
    <source>
        <dbReference type="ARBA" id="ARBA00022729"/>
    </source>
</evidence>
<dbReference type="PANTHER" id="PTHR47235">
    <property type="entry name" value="BLR6548 PROTEIN"/>
    <property type="match status" value="1"/>
</dbReference>
<dbReference type="InterPro" id="IPR028081">
    <property type="entry name" value="Leu-bd"/>
</dbReference>
<protein>
    <submittedName>
        <fullName evidence="5">Branched-chain amino acid ABC transporter substrate-binding protein</fullName>
    </submittedName>
</protein>